<evidence type="ECO:0000256" key="1">
    <source>
        <dbReference type="SAM" id="MobiDB-lite"/>
    </source>
</evidence>
<dbReference type="Proteomes" id="UP000316726">
    <property type="component" value="Chromosome 16"/>
</dbReference>
<dbReference type="EMBL" id="CP031049">
    <property type="protein sequence ID" value="QDZ25181.1"/>
    <property type="molecule type" value="Genomic_DNA"/>
</dbReference>
<dbReference type="GO" id="GO:0008157">
    <property type="term" value="F:protein phosphatase 1 binding"/>
    <property type="evidence" value="ECO:0007669"/>
    <property type="project" value="TreeGrafter"/>
</dbReference>
<proteinExistence type="predicted"/>
<name>A0A5B8MXW0_9CHLO</name>
<evidence type="ECO:0000313" key="3">
    <source>
        <dbReference type="Proteomes" id="UP000316726"/>
    </source>
</evidence>
<dbReference type="STRING" id="1764295.A0A5B8MXW0"/>
<dbReference type="GO" id="GO:0004865">
    <property type="term" value="F:protein serine/threonine phosphatase inhibitor activity"/>
    <property type="evidence" value="ECO:0007669"/>
    <property type="project" value="InterPro"/>
</dbReference>
<accession>A0A5B8MXW0</accession>
<evidence type="ECO:0000313" key="2">
    <source>
        <dbReference type="EMBL" id="QDZ25181.1"/>
    </source>
</evidence>
<keyword evidence="3" id="KW-1185">Reference proteome</keyword>
<feature type="region of interest" description="Disordered" evidence="1">
    <location>
        <begin position="1"/>
        <end position="26"/>
    </location>
</feature>
<dbReference type="PANTHER" id="PTHR20835">
    <property type="entry name" value="E3 UBIQUITIN-PROTEIN LIGASE PPP1R11-RELATED"/>
    <property type="match status" value="1"/>
</dbReference>
<dbReference type="InterPro" id="IPR011107">
    <property type="entry name" value="PPI_Ypi1"/>
</dbReference>
<gene>
    <name evidence="2" type="ORF">A3770_16p76990</name>
</gene>
<dbReference type="Pfam" id="PF07491">
    <property type="entry name" value="PPI_Ypi1"/>
    <property type="match status" value="1"/>
</dbReference>
<organism evidence="2 3">
    <name type="scientific">Chloropicon primus</name>
    <dbReference type="NCBI Taxonomy" id="1764295"/>
    <lineage>
        <taxon>Eukaryota</taxon>
        <taxon>Viridiplantae</taxon>
        <taxon>Chlorophyta</taxon>
        <taxon>Chloropicophyceae</taxon>
        <taxon>Chloropicales</taxon>
        <taxon>Chloropicaceae</taxon>
        <taxon>Chloropicon</taxon>
    </lineage>
</organism>
<dbReference type="AlphaFoldDB" id="A0A5B8MXW0"/>
<sequence length="126" mass="14295">MESRVAGTSTQDEAGPSRTETEERAETVTLMLVPRKKPKKKIKWSEDTVDNENMGRKKSKKCCIFHKKKRFDESSDESSSEDSDAEHLCDDENCNDINCVGKPLDFLKLKAESDRLRDARAAAQQN</sequence>
<feature type="compositionally biased region" description="Polar residues" evidence="1">
    <location>
        <begin position="1"/>
        <end position="12"/>
    </location>
</feature>
<feature type="region of interest" description="Disordered" evidence="1">
    <location>
        <begin position="69"/>
        <end position="91"/>
    </location>
</feature>
<protein>
    <submittedName>
        <fullName evidence="2">Protein phosphatase inhibitor</fullName>
    </submittedName>
</protein>
<dbReference type="PANTHER" id="PTHR20835:SF0">
    <property type="entry name" value="E3 UBIQUITIN-PROTEIN LIGASE PPP1R11"/>
    <property type="match status" value="1"/>
</dbReference>
<reference evidence="2 3" key="1">
    <citation type="submission" date="2018-07" db="EMBL/GenBank/DDBJ databases">
        <title>The complete nuclear genome of the prasinophyte Chloropicon primus (CCMP1205).</title>
        <authorList>
            <person name="Pombert J.-F."/>
            <person name="Otis C."/>
            <person name="Turmel M."/>
            <person name="Lemieux C."/>
        </authorList>
    </citation>
    <scope>NUCLEOTIDE SEQUENCE [LARGE SCALE GENOMIC DNA]</scope>
    <source>
        <strain evidence="2 3">CCMP1205</strain>
    </source>
</reference>
<dbReference type="GO" id="GO:0005634">
    <property type="term" value="C:nucleus"/>
    <property type="evidence" value="ECO:0007669"/>
    <property type="project" value="TreeGrafter"/>
</dbReference>
<feature type="compositionally biased region" description="Acidic residues" evidence="1">
    <location>
        <begin position="74"/>
        <end position="84"/>
    </location>
</feature>